<name>A0A8H3R5Z0_9GLOM</name>
<reference evidence="2" key="1">
    <citation type="submission" date="2019-10" db="EMBL/GenBank/DDBJ databases">
        <title>Conservation and host-specific expression of non-tandemly repeated heterogenous ribosome RNA gene in arbuscular mycorrhizal fungi.</title>
        <authorList>
            <person name="Maeda T."/>
            <person name="Kobayashi Y."/>
            <person name="Nakagawa T."/>
            <person name="Ezawa T."/>
            <person name="Yamaguchi K."/>
            <person name="Bino T."/>
            <person name="Nishimoto Y."/>
            <person name="Shigenobu S."/>
            <person name="Kawaguchi M."/>
        </authorList>
    </citation>
    <scope>NUCLEOTIDE SEQUENCE</scope>
    <source>
        <strain evidence="2">HR1</strain>
    </source>
</reference>
<dbReference type="InterPro" id="IPR004875">
    <property type="entry name" value="DDE_SF_endonuclease_dom"/>
</dbReference>
<dbReference type="OrthoDB" id="5422061at2759"/>
<dbReference type="GO" id="GO:0003676">
    <property type="term" value="F:nucleic acid binding"/>
    <property type="evidence" value="ECO:0007669"/>
    <property type="project" value="InterPro"/>
</dbReference>
<dbReference type="Proteomes" id="UP000615446">
    <property type="component" value="Unassembled WGS sequence"/>
</dbReference>
<organism evidence="2 3">
    <name type="scientific">Rhizophagus clarus</name>
    <dbReference type="NCBI Taxonomy" id="94130"/>
    <lineage>
        <taxon>Eukaryota</taxon>
        <taxon>Fungi</taxon>
        <taxon>Fungi incertae sedis</taxon>
        <taxon>Mucoromycota</taxon>
        <taxon>Glomeromycotina</taxon>
        <taxon>Glomeromycetes</taxon>
        <taxon>Glomerales</taxon>
        <taxon>Glomeraceae</taxon>
        <taxon>Rhizophagus</taxon>
    </lineage>
</organism>
<comment type="caution">
    <text evidence="2">The sequence shown here is derived from an EMBL/GenBank/DDBJ whole genome shotgun (WGS) entry which is preliminary data.</text>
</comment>
<dbReference type="Pfam" id="PF03184">
    <property type="entry name" value="DDE_1"/>
    <property type="match status" value="1"/>
</dbReference>
<proteinExistence type="predicted"/>
<evidence type="ECO:0000313" key="3">
    <source>
        <dbReference type="Proteomes" id="UP000615446"/>
    </source>
</evidence>
<evidence type="ECO:0000313" key="2">
    <source>
        <dbReference type="EMBL" id="GET04659.1"/>
    </source>
</evidence>
<sequence>MTINNKWDKTEQIRTTGNDKNRFTVVLTCLIGKQLLLGKVIPKGVICWFQENEWMTSDLMNKYVEFLFRLRMSENLSREPAMMIYGSFRGHLEESVKDNFKQHNFHLAVIPAGLTGICQPLDVSTNKPFKHNMQKEWNEWMCQGGADETAASNLKRARINEMVYEEIDKLLVEIEDENLDELDNSTEIKIPFSYFLINCSHKNKYPAKN</sequence>
<gene>
    <name evidence="2" type="ORF">RCL2_003095600</name>
</gene>
<dbReference type="AlphaFoldDB" id="A0A8H3R5Z0"/>
<evidence type="ECO:0000259" key="1">
    <source>
        <dbReference type="Pfam" id="PF03184"/>
    </source>
</evidence>
<accession>A0A8H3R5Z0</accession>
<feature type="domain" description="DDE-1" evidence="1">
    <location>
        <begin position="50"/>
        <end position="149"/>
    </location>
</feature>
<protein>
    <submittedName>
        <fullName evidence="2">Pogo transposable element with KRAB domain</fullName>
    </submittedName>
</protein>
<dbReference type="EMBL" id="BLAL01000356">
    <property type="protein sequence ID" value="GET04659.1"/>
    <property type="molecule type" value="Genomic_DNA"/>
</dbReference>